<sequence>MAFTDSGSDPTQGHCETRKMEENRIKYEALRRAIRNNASANRIIEAARRNPQQTEIQTLHQICQQEIQDISDQHAQHPNAAVTDQVSTFPDKSAPIPINRTIALARTRRRLHQNRDTASRLYERYQRKRHDVTTPYRPHPNADYSEQLSILTNRSPVNGSQENNMCQGTRYWYNCPCPNPECPRRQQCELSKTLDYGHVKHIQVDQAGWERCADWHRQQMPSVRWNPHQNPDGLCQNFVEPGCWHNYMTNEPMDVDCVQEAAASSQVQVGTARYGDRRVAVPFSLYPSRMQAISQEQAVANIEAERQKQSQRREAALNFGRQMREEGRQEYLRQQHERAGSEARIQAMRDSLVTIGKGVTTGQTLANRGERTLELQPGAKTYRHNFDGSVGPRIWAAPGPPDSDSTQALTPENGIVRHQQPNRFRYLGMERQALKEMRNKADQADRLAEKR</sequence>
<proteinExistence type="predicted"/>
<reference evidence="2" key="1">
    <citation type="journal article" date="2020" name="Phytopathology">
        <title>Genome Sequence Resources of Colletotrichum truncatum, C. plurivorum, C. musicola, and C. sojae: Four Species Pathogenic to Soybean (Glycine max).</title>
        <authorList>
            <person name="Rogerio F."/>
            <person name="Boufleur T.R."/>
            <person name="Ciampi-Guillardi M."/>
            <person name="Sukno S.A."/>
            <person name="Thon M.R."/>
            <person name="Massola Junior N.S."/>
            <person name="Baroncelli R."/>
        </authorList>
    </citation>
    <scope>NUCLEOTIDE SEQUENCE</scope>
    <source>
        <strain evidence="2">LFN00145</strain>
    </source>
</reference>
<feature type="compositionally biased region" description="Polar residues" evidence="1">
    <location>
        <begin position="1"/>
        <end position="11"/>
    </location>
</feature>
<feature type="region of interest" description="Disordered" evidence="1">
    <location>
        <begin position="1"/>
        <end position="20"/>
    </location>
</feature>
<evidence type="ECO:0000313" key="2">
    <source>
        <dbReference type="EMBL" id="KAF6836707.1"/>
    </source>
</evidence>
<protein>
    <submittedName>
        <fullName evidence="2">Uncharacterized protein</fullName>
    </submittedName>
</protein>
<accession>A0A8H6KS58</accession>
<dbReference type="AlphaFoldDB" id="A0A8H6KS58"/>
<gene>
    <name evidence="2" type="ORF">CPLU01_03501</name>
</gene>
<dbReference type="EMBL" id="WIGO01000030">
    <property type="protein sequence ID" value="KAF6836707.1"/>
    <property type="molecule type" value="Genomic_DNA"/>
</dbReference>
<evidence type="ECO:0000256" key="1">
    <source>
        <dbReference type="SAM" id="MobiDB-lite"/>
    </source>
</evidence>
<comment type="caution">
    <text evidence="2">The sequence shown here is derived from an EMBL/GenBank/DDBJ whole genome shotgun (WGS) entry which is preliminary data.</text>
</comment>
<name>A0A8H6KS58_9PEZI</name>
<dbReference type="Proteomes" id="UP000654918">
    <property type="component" value="Unassembled WGS sequence"/>
</dbReference>
<evidence type="ECO:0000313" key="3">
    <source>
        <dbReference type="Proteomes" id="UP000654918"/>
    </source>
</evidence>
<keyword evidence="3" id="KW-1185">Reference proteome</keyword>
<organism evidence="2 3">
    <name type="scientific">Colletotrichum plurivorum</name>
    <dbReference type="NCBI Taxonomy" id="2175906"/>
    <lineage>
        <taxon>Eukaryota</taxon>
        <taxon>Fungi</taxon>
        <taxon>Dikarya</taxon>
        <taxon>Ascomycota</taxon>
        <taxon>Pezizomycotina</taxon>
        <taxon>Sordariomycetes</taxon>
        <taxon>Hypocreomycetidae</taxon>
        <taxon>Glomerellales</taxon>
        <taxon>Glomerellaceae</taxon>
        <taxon>Colletotrichum</taxon>
        <taxon>Colletotrichum orchidearum species complex</taxon>
    </lineage>
</organism>